<dbReference type="GO" id="GO:0005813">
    <property type="term" value="C:centrosome"/>
    <property type="evidence" value="ECO:0007669"/>
    <property type="project" value="TreeGrafter"/>
</dbReference>
<feature type="coiled-coil region" evidence="1">
    <location>
        <begin position="438"/>
        <end position="537"/>
    </location>
</feature>
<keyword evidence="4" id="KW-1185">Reference proteome</keyword>
<dbReference type="PANTHER" id="PTHR31075">
    <property type="entry name" value="CENTROSOMAL PROTEIN OF 85 KDA"/>
    <property type="match status" value="1"/>
</dbReference>
<dbReference type="EMBL" id="CM012460">
    <property type="protein sequence ID" value="RVE55888.1"/>
    <property type="molecule type" value="Genomic_DNA"/>
</dbReference>
<dbReference type="AlphaFoldDB" id="A0A3S2NTB8"/>
<evidence type="ECO:0000313" key="4">
    <source>
        <dbReference type="Proteomes" id="UP000283210"/>
    </source>
</evidence>
<accession>A0A3S2NTB8</accession>
<dbReference type="PANTHER" id="PTHR31075:SF2">
    <property type="entry name" value="CENTROSOMAL PROTEIN OF 85 KDA-LIKE"/>
    <property type="match status" value="1"/>
</dbReference>
<evidence type="ECO:0000256" key="1">
    <source>
        <dbReference type="SAM" id="Coils"/>
    </source>
</evidence>
<feature type="compositionally biased region" description="Polar residues" evidence="2">
    <location>
        <begin position="177"/>
        <end position="200"/>
    </location>
</feature>
<keyword evidence="1" id="KW-0175">Coiled coil</keyword>
<feature type="compositionally biased region" description="Polar residues" evidence="2">
    <location>
        <begin position="268"/>
        <end position="280"/>
    </location>
</feature>
<evidence type="ECO:0000256" key="2">
    <source>
        <dbReference type="SAM" id="MobiDB-lite"/>
    </source>
</evidence>
<dbReference type="Proteomes" id="UP000283210">
    <property type="component" value="Chromosome 24"/>
</dbReference>
<proteinExistence type="predicted"/>
<name>A0A3S2NTB8_ORYJA</name>
<feature type="region of interest" description="Disordered" evidence="2">
    <location>
        <begin position="626"/>
        <end position="648"/>
    </location>
</feature>
<feature type="region of interest" description="Disordered" evidence="2">
    <location>
        <begin position="261"/>
        <end position="295"/>
    </location>
</feature>
<reference evidence="3 4" key="2">
    <citation type="submission" date="2019-01" db="EMBL/GenBank/DDBJ databases">
        <title>A chromosome length genome reference of the Java medaka (oryzias javanicus).</title>
        <authorList>
            <person name="Herpin A."/>
            <person name="Takehana Y."/>
            <person name="Naruse K."/>
            <person name="Ansai S."/>
            <person name="Kawaguchi M."/>
        </authorList>
    </citation>
    <scope>NUCLEOTIDE SEQUENCE [LARGE SCALE GENOMIC DNA]</scope>
    <source>
        <strain evidence="3">RS831</strain>
        <tissue evidence="3">Whole body</tissue>
    </source>
</reference>
<feature type="compositionally biased region" description="Polar residues" evidence="2">
    <location>
        <begin position="144"/>
        <end position="160"/>
    </location>
</feature>
<feature type="region of interest" description="Disordered" evidence="2">
    <location>
        <begin position="121"/>
        <end position="200"/>
    </location>
</feature>
<dbReference type="InterPro" id="IPR040210">
    <property type="entry name" value="Cep85/Cep85L"/>
</dbReference>
<evidence type="ECO:0000313" key="3">
    <source>
        <dbReference type="EMBL" id="RVE55888.1"/>
    </source>
</evidence>
<gene>
    <name evidence="3" type="ORF">OJAV_G00230580</name>
</gene>
<reference evidence="3 4" key="1">
    <citation type="submission" date="2018-11" db="EMBL/GenBank/DDBJ databases">
        <authorList>
            <person name="Lopez-Roques C."/>
            <person name="Donnadieu C."/>
            <person name="Bouchez O."/>
            <person name="Klopp C."/>
            <person name="Cabau C."/>
            <person name="Zahm M."/>
        </authorList>
    </citation>
    <scope>NUCLEOTIDE SEQUENCE [LARGE SCALE GENOMIC DNA]</scope>
    <source>
        <strain evidence="3">RS831</strain>
        <tissue evidence="3">Whole body</tissue>
    </source>
</reference>
<protein>
    <recommendedName>
        <fullName evidence="5">Centrosomal protein of 85 kDa-like</fullName>
    </recommendedName>
</protein>
<evidence type="ECO:0008006" key="5">
    <source>
        <dbReference type="Google" id="ProtNLM"/>
    </source>
</evidence>
<dbReference type="OrthoDB" id="5972981at2759"/>
<organism evidence="3 4">
    <name type="scientific">Oryzias javanicus</name>
    <name type="common">Javanese ricefish</name>
    <name type="synonym">Aplocheilus javanicus</name>
    <dbReference type="NCBI Taxonomy" id="123683"/>
    <lineage>
        <taxon>Eukaryota</taxon>
        <taxon>Metazoa</taxon>
        <taxon>Chordata</taxon>
        <taxon>Craniata</taxon>
        <taxon>Vertebrata</taxon>
        <taxon>Euteleostomi</taxon>
        <taxon>Actinopterygii</taxon>
        <taxon>Neopterygii</taxon>
        <taxon>Teleostei</taxon>
        <taxon>Neoteleostei</taxon>
        <taxon>Acanthomorphata</taxon>
        <taxon>Ovalentaria</taxon>
        <taxon>Atherinomorphae</taxon>
        <taxon>Beloniformes</taxon>
        <taxon>Adrianichthyidae</taxon>
        <taxon>Oryziinae</taxon>
        <taxon>Oryzias</taxon>
    </lineage>
</organism>
<sequence length="763" mass="85757">MDLMGRPLVLLRFVFGRIQQPGADPVLTDLQLSGCGEEIKTIPIKQAPLVGDLTRPGPVAVECTAGADEARCLTAATLVSVLCARIVWKTTLVLVPPPPSLHLSLHPHSIRDDDTVPVVAITPSSSFSPGSGCRTPASPHSVGRWSQSWYSPKSRTSQMGAPSCLDLKDPQPIRRWSSFTKLSSGSEKNPTRTSSFQYNADAQGSLDRGLQYGSRKACRSTSMDLYLPLSSISTCSTTLQRSPGASPGSWYQHSSRSLGLDMDRFPSSAHSSPLKQSSLDMKTFSGPEGGENLPDSAGCSDADVADGADGVQAQVRAWLRCRRAVAMATRTQPDVDGDITSCPHSGEGERRGAAAERELEILRQKQQILQLHIRIRENELRAQQLLQNHRGWSDDPLSRNTEESPARTLCKQPTDWSCCHEEVGRKLALAELEVLHLNKFFKQVTQKYTEDMRKLEEKVKTRDRYICSLKKKCQRESEQNREKQQRIETLERYLSELPTVEQVHDRTQQQEDLHQKAQDLEKTVSKLQKNLEERHTLMKEKDIVIESQAKREEELIASVISLQGKVQQCFSDGVRLPVQDLKQLEVENSQLLQQRNHSSQIFRHQKEEIERLSLLFMAARARLQEKRGVSHQHQSHPSEEEEDSRAPLSRAALQNQKEDPSLCVPSGRGKSEVDQLLKEMSLCLLDLQALCKILAQRAQGKEPNLSLLLGIKSEEMDCRVEEEEEVSVKLLEVCRLRKDIDELRRNISERYDHFLGNGRPPPH</sequence>